<feature type="region of interest" description="Disordered" evidence="1">
    <location>
        <begin position="323"/>
        <end position="442"/>
    </location>
</feature>
<evidence type="ECO:0000313" key="2">
    <source>
        <dbReference type="EMBL" id="ETO23077.1"/>
    </source>
</evidence>
<organism evidence="2 3">
    <name type="scientific">Reticulomyxa filosa</name>
    <dbReference type="NCBI Taxonomy" id="46433"/>
    <lineage>
        <taxon>Eukaryota</taxon>
        <taxon>Sar</taxon>
        <taxon>Rhizaria</taxon>
        <taxon>Retaria</taxon>
        <taxon>Foraminifera</taxon>
        <taxon>Monothalamids</taxon>
        <taxon>Reticulomyxidae</taxon>
        <taxon>Reticulomyxa</taxon>
    </lineage>
</organism>
<feature type="compositionally biased region" description="Basic and acidic residues" evidence="1">
    <location>
        <begin position="255"/>
        <end position="270"/>
    </location>
</feature>
<feature type="region of interest" description="Disordered" evidence="1">
    <location>
        <begin position="122"/>
        <end position="148"/>
    </location>
</feature>
<proteinExistence type="predicted"/>
<dbReference type="EMBL" id="ASPP01010238">
    <property type="protein sequence ID" value="ETO23077.1"/>
    <property type="molecule type" value="Genomic_DNA"/>
</dbReference>
<sequence length="681" mass="77219">MIKTFGEICDIESCVGQQMHMLFKHVSSLIPQQSCTLKPKIQHASYKVQVEKIQERPAAEDAEDNLLFLRTLSIQLHLVRGKHEGYAAESHFYEIKQDLPIRSTRIRDVEIQIARCPIIPTQTLKKEKQPESGSDLSTDSDADAKEEEELSKEEEYLKAIDMNLLEWQSLSWREVERKCIDEAEYAANEKEFPPTIVIDFEDTWWNSIRQRLRQKINLSEWPLKSLDGTIWVVMFLLLLLFVFEQRNETTEVEQAKSQEESSFANEKKVEQVTNETDGDVYIPGSDEDIIRDLLIRARVRDRLRCEFLDDVKEDVDDLFNKKDGQFEHTKNPLKAADSKKKKKTKRKNGNAEAIKGQNEPDKTNTETWEEKSAGSASSSSSSSSAYSSLTSEHSSDSDGNAENDEQDQDQDQAEDGKVVASAKEDKKKQRQSRRAKKQEEKQMKLMKLKAKLAKRNLKKQIQPLSLHGPDNDLIEDVQQHESSSGKLDEILVAQSEFSIPYKVNYEITKPPPGLILIGFVFKKGIFLKKKTTYHNKKTDPEEIYGILAVYSDRSLRFIAFNTGAIDKPKPKHLRRPVPVVEDKTITVLSQGVPGDNYNLPALCVASLPVGDFAGAANTDTGSVKVNSQGKGARFRDDSGSMGDCRLVAIRAGGALLKSPCSRVDIFDLEENRWTNLPNMQY</sequence>
<evidence type="ECO:0000256" key="1">
    <source>
        <dbReference type="SAM" id="MobiDB-lite"/>
    </source>
</evidence>
<dbReference type="AlphaFoldDB" id="X6NCM7"/>
<feature type="compositionally biased region" description="Low complexity" evidence="1">
    <location>
        <begin position="373"/>
        <end position="398"/>
    </location>
</feature>
<accession>X6NCM7</accession>
<name>X6NCM7_RETFI</name>
<feature type="region of interest" description="Disordered" evidence="1">
    <location>
        <begin position="255"/>
        <end position="278"/>
    </location>
</feature>
<feature type="compositionally biased region" description="Basic and acidic residues" evidence="1">
    <location>
        <begin position="358"/>
        <end position="372"/>
    </location>
</feature>
<dbReference type="Proteomes" id="UP000023152">
    <property type="component" value="Unassembled WGS sequence"/>
</dbReference>
<feature type="compositionally biased region" description="Basic and acidic residues" evidence="1">
    <location>
        <begin position="414"/>
        <end position="427"/>
    </location>
</feature>
<protein>
    <submittedName>
        <fullName evidence="2">Uncharacterized protein</fullName>
    </submittedName>
</protein>
<feature type="compositionally biased region" description="Acidic residues" evidence="1">
    <location>
        <begin position="399"/>
        <end position="413"/>
    </location>
</feature>
<evidence type="ECO:0000313" key="3">
    <source>
        <dbReference type="Proteomes" id="UP000023152"/>
    </source>
</evidence>
<reference evidence="2 3" key="1">
    <citation type="journal article" date="2013" name="Curr. Biol.">
        <title>The Genome of the Foraminiferan Reticulomyxa filosa.</title>
        <authorList>
            <person name="Glockner G."/>
            <person name="Hulsmann N."/>
            <person name="Schleicher M."/>
            <person name="Noegel A.A."/>
            <person name="Eichinger L."/>
            <person name="Gallinger C."/>
            <person name="Pawlowski J."/>
            <person name="Sierra R."/>
            <person name="Euteneuer U."/>
            <person name="Pillet L."/>
            <person name="Moustafa A."/>
            <person name="Platzer M."/>
            <person name="Groth M."/>
            <person name="Szafranski K."/>
            <person name="Schliwa M."/>
        </authorList>
    </citation>
    <scope>NUCLEOTIDE SEQUENCE [LARGE SCALE GENOMIC DNA]</scope>
</reference>
<gene>
    <name evidence="2" type="ORF">RFI_14108</name>
</gene>
<feature type="compositionally biased region" description="Acidic residues" evidence="1">
    <location>
        <begin position="138"/>
        <end position="148"/>
    </location>
</feature>
<feature type="non-terminal residue" evidence="2">
    <location>
        <position position="681"/>
    </location>
</feature>
<keyword evidence="3" id="KW-1185">Reference proteome</keyword>
<feature type="compositionally biased region" description="Basic residues" evidence="1">
    <location>
        <begin position="339"/>
        <end position="348"/>
    </location>
</feature>
<comment type="caution">
    <text evidence="2">The sequence shown here is derived from an EMBL/GenBank/DDBJ whole genome shotgun (WGS) entry which is preliminary data.</text>
</comment>